<dbReference type="AlphaFoldDB" id="Q69NB0"/>
<feature type="compositionally biased region" description="Low complexity" evidence="1">
    <location>
        <begin position="38"/>
        <end position="52"/>
    </location>
</feature>
<dbReference type="EMBL" id="AP005686">
    <property type="protein sequence ID" value="BAD33799.1"/>
    <property type="molecule type" value="Genomic_DNA"/>
</dbReference>
<evidence type="ECO:0000256" key="1">
    <source>
        <dbReference type="SAM" id="MobiDB-lite"/>
    </source>
</evidence>
<proteinExistence type="predicted"/>
<sequence length="140" mass="14732">MEFSSRRPGGGGPRRGGGPPRGGWRLASAVAQRHEGGWRPAPAAASGPACGGEQAASGRWRAEDDKIGSGKLHVVALDLELSLLSITENDLPPPLLRSPLSAWIKAPSPATVTGSQAMRAMTRLLYHPARSLQNLQRGIL</sequence>
<accession>Q69NB0</accession>
<gene>
    <name evidence="2" type="primary">OSJNBa0016E03.21</name>
</gene>
<feature type="compositionally biased region" description="Gly residues" evidence="1">
    <location>
        <begin position="8"/>
        <end position="21"/>
    </location>
</feature>
<protein>
    <submittedName>
        <fullName evidence="2">Uncharacterized protein</fullName>
    </submittedName>
</protein>
<dbReference type="Proteomes" id="UP000000763">
    <property type="component" value="Chromosome 9"/>
</dbReference>
<feature type="region of interest" description="Disordered" evidence="1">
    <location>
        <begin position="1"/>
        <end position="57"/>
    </location>
</feature>
<name>Q69NB0_ORYSJ</name>
<organism evidence="2 3">
    <name type="scientific">Oryza sativa subsp. japonica</name>
    <name type="common">Rice</name>
    <dbReference type="NCBI Taxonomy" id="39947"/>
    <lineage>
        <taxon>Eukaryota</taxon>
        <taxon>Viridiplantae</taxon>
        <taxon>Streptophyta</taxon>
        <taxon>Embryophyta</taxon>
        <taxon>Tracheophyta</taxon>
        <taxon>Spermatophyta</taxon>
        <taxon>Magnoliopsida</taxon>
        <taxon>Liliopsida</taxon>
        <taxon>Poales</taxon>
        <taxon>Poaceae</taxon>
        <taxon>BOP clade</taxon>
        <taxon>Oryzoideae</taxon>
        <taxon>Oryzeae</taxon>
        <taxon>Oryzinae</taxon>
        <taxon>Oryza</taxon>
        <taxon>Oryza sativa</taxon>
    </lineage>
</organism>
<reference evidence="3" key="1">
    <citation type="journal article" date="2005" name="Nature">
        <title>The map-based sequence of the rice genome.</title>
        <authorList>
            <consortium name="International rice genome sequencing project (IRGSP)"/>
            <person name="Matsumoto T."/>
            <person name="Wu J."/>
            <person name="Kanamori H."/>
            <person name="Katayose Y."/>
            <person name="Fujisawa M."/>
            <person name="Namiki N."/>
            <person name="Mizuno H."/>
            <person name="Yamamoto K."/>
            <person name="Antonio B.A."/>
            <person name="Baba T."/>
            <person name="Sakata K."/>
            <person name="Nagamura Y."/>
            <person name="Aoki H."/>
            <person name="Arikawa K."/>
            <person name="Arita K."/>
            <person name="Bito T."/>
            <person name="Chiden Y."/>
            <person name="Fujitsuka N."/>
            <person name="Fukunaka R."/>
            <person name="Hamada M."/>
            <person name="Harada C."/>
            <person name="Hayashi A."/>
            <person name="Hijishita S."/>
            <person name="Honda M."/>
            <person name="Hosokawa S."/>
            <person name="Ichikawa Y."/>
            <person name="Idonuma A."/>
            <person name="Iijima M."/>
            <person name="Ikeda M."/>
            <person name="Ikeno M."/>
            <person name="Ito K."/>
            <person name="Ito S."/>
            <person name="Ito T."/>
            <person name="Ito Y."/>
            <person name="Ito Y."/>
            <person name="Iwabuchi A."/>
            <person name="Kamiya K."/>
            <person name="Karasawa W."/>
            <person name="Kurita K."/>
            <person name="Katagiri S."/>
            <person name="Kikuta A."/>
            <person name="Kobayashi H."/>
            <person name="Kobayashi N."/>
            <person name="Machita K."/>
            <person name="Maehara T."/>
            <person name="Masukawa M."/>
            <person name="Mizubayashi T."/>
            <person name="Mukai Y."/>
            <person name="Nagasaki H."/>
            <person name="Nagata Y."/>
            <person name="Naito S."/>
            <person name="Nakashima M."/>
            <person name="Nakama Y."/>
            <person name="Nakamichi Y."/>
            <person name="Nakamura M."/>
            <person name="Meguro A."/>
            <person name="Negishi M."/>
            <person name="Ohta I."/>
            <person name="Ohta T."/>
            <person name="Okamoto M."/>
            <person name="Ono N."/>
            <person name="Saji S."/>
            <person name="Sakaguchi M."/>
            <person name="Sakai K."/>
            <person name="Shibata M."/>
            <person name="Shimokawa T."/>
            <person name="Song J."/>
            <person name="Takazaki Y."/>
            <person name="Terasawa K."/>
            <person name="Tsugane M."/>
            <person name="Tsuji K."/>
            <person name="Ueda S."/>
            <person name="Waki K."/>
            <person name="Yamagata H."/>
            <person name="Yamamoto M."/>
            <person name="Yamamoto S."/>
            <person name="Yamane H."/>
            <person name="Yoshiki S."/>
            <person name="Yoshihara R."/>
            <person name="Yukawa K."/>
            <person name="Zhong H."/>
            <person name="Yano M."/>
            <person name="Yuan Q."/>
            <person name="Ouyang S."/>
            <person name="Liu J."/>
            <person name="Jones K.M."/>
            <person name="Gansberger K."/>
            <person name="Moffat K."/>
            <person name="Hill J."/>
            <person name="Bera J."/>
            <person name="Fadrosh D."/>
            <person name="Jin S."/>
            <person name="Johri S."/>
            <person name="Kim M."/>
            <person name="Overton L."/>
            <person name="Reardon M."/>
            <person name="Tsitrin T."/>
            <person name="Vuong H."/>
            <person name="Weaver B."/>
            <person name="Ciecko A."/>
            <person name="Tallon L."/>
            <person name="Jackson J."/>
            <person name="Pai G."/>
            <person name="Aken S.V."/>
            <person name="Utterback T."/>
            <person name="Reidmuller S."/>
            <person name="Feldblyum T."/>
            <person name="Hsiao J."/>
            <person name="Zismann V."/>
            <person name="Iobst S."/>
            <person name="de Vazeille A.R."/>
            <person name="Buell C.R."/>
            <person name="Ying K."/>
            <person name="Li Y."/>
            <person name="Lu T."/>
            <person name="Huang Y."/>
            <person name="Zhao Q."/>
            <person name="Feng Q."/>
            <person name="Zhang L."/>
            <person name="Zhu J."/>
            <person name="Weng Q."/>
            <person name="Mu J."/>
            <person name="Lu Y."/>
            <person name="Fan D."/>
            <person name="Liu Y."/>
            <person name="Guan J."/>
            <person name="Zhang Y."/>
            <person name="Yu S."/>
            <person name="Liu X."/>
            <person name="Zhang Y."/>
            <person name="Hong G."/>
            <person name="Han B."/>
            <person name="Choisne N."/>
            <person name="Demange N."/>
            <person name="Orjeda G."/>
            <person name="Samain S."/>
            <person name="Cattolico L."/>
            <person name="Pelletier E."/>
            <person name="Couloux A."/>
            <person name="Segurens B."/>
            <person name="Wincker P."/>
            <person name="D'Hont A."/>
            <person name="Scarpelli C."/>
            <person name="Weissenbach J."/>
            <person name="Salanoubat M."/>
            <person name="Quetier F."/>
            <person name="Yu Y."/>
            <person name="Kim H.R."/>
            <person name="Rambo T."/>
            <person name="Currie J."/>
            <person name="Collura K."/>
            <person name="Luo M."/>
            <person name="Yang T."/>
            <person name="Ammiraju J.S.S."/>
            <person name="Engler F."/>
            <person name="Soderlund C."/>
            <person name="Wing R.A."/>
            <person name="Palmer L.E."/>
            <person name="de la Bastide M."/>
            <person name="Spiegel L."/>
            <person name="Nascimento L."/>
            <person name="Zutavern T."/>
            <person name="O'Shaughnessy A."/>
            <person name="Dike S."/>
            <person name="Dedhia N."/>
            <person name="Preston R."/>
            <person name="Balija V."/>
            <person name="McCombie W.R."/>
            <person name="Chow T."/>
            <person name="Chen H."/>
            <person name="Chung M."/>
            <person name="Chen C."/>
            <person name="Shaw J."/>
            <person name="Wu H."/>
            <person name="Hsiao K."/>
            <person name="Chao Y."/>
            <person name="Chu M."/>
            <person name="Cheng C."/>
            <person name="Hour A."/>
            <person name="Lee P."/>
            <person name="Lin S."/>
            <person name="Lin Y."/>
            <person name="Liou J."/>
            <person name="Liu S."/>
            <person name="Hsing Y."/>
            <person name="Raghuvanshi S."/>
            <person name="Mohanty A."/>
            <person name="Bharti A.K."/>
            <person name="Gaur A."/>
            <person name="Gupta V."/>
            <person name="Kumar D."/>
            <person name="Ravi V."/>
            <person name="Vij S."/>
            <person name="Kapur A."/>
            <person name="Khurana P."/>
            <person name="Khurana P."/>
            <person name="Khurana J.P."/>
            <person name="Tyagi A.K."/>
            <person name="Gaikwad K."/>
            <person name="Singh A."/>
            <person name="Dalal V."/>
            <person name="Srivastava S."/>
            <person name="Dixit A."/>
            <person name="Pal A.K."/>
            <person name="Ghazi I.A."/>
            <person name="Yadav M."/>
            <person name="Pandit A."/>
            <person name="Bhargava A."/>
            <person name="Sureshbabu K."/>
            <person name="Batra K."/>
            <person name="Sharma T.R."/>
            <person name="Mohapatra T."/>
            <person name="Singh N.K."/>
            <person name="Messing J."/>
            <person name="Nelson A.B."/>
            <person name="Fuks G."/>
            <person name="Kavchok S."/>
            <person name="Keizer G."/>
            <person name="Linton E."/>
            <person name="Llaca V."/>
            <person name="Song R."/>
            <person name="Tanyolac B."/>
            <person name="Young S."/>
            <person name="Ho-Il K."/>
            <person name="Hahn J.H."/>
            <person name="Sangsakoo G."/>
            <person name="Vanavichit A."/>
            <person name="de Mattos Luiz.A.T."/>
            <person name="Zimmer P.D."/>
            <person name="Malone G."/>
            <person name="Dellagostin O."/>
            <person name="de Oliveira A.C."/>
            <person name="Bevan M."/>
            <person name="Bancroft I."/>
            <person name="Minx P."/>
            <person name="Cordum H."/>
            <person name="Wilson R."/>
            <person name="Cheng Z."/>
            <person name="Jin W."/>
            <person name="Jiang J."/>
            <person name="Leong S.A."/>
            <person name="Iwama H."/>
            <person name="Gojobori T."/>
            <person name="Itoh T."/>
            <person name="Niimura Y."/>
            <person name="Fujii Y."/>
            <person name="Habara T."/>
            <person name="Sakai H."/>
            <person name="Sato Y."/>
            <person name="Wilson G."/>
            <person name="Kumar K."/>
            <person name="McCouch S."/>
            <person name="Juretic N."/>
            <person name="Hoen D."/>
            <person name="Wright S."/>
            <person name="Bruskiewich R."/>
            <person name="Bureau T."/>
            <person name="Miyao A."/>
            <person name="Hirochika H."/>
            <person name="Nishikawa T."/>
            <person name="Kadowaki K."/>
            <person name="Sugiura M."/>
            <person name="Burr B."/>
            <person name="Sasaki T."/>
        </authorList>
    </citation>
    <scope>NUCLEOTIDE SEQUENCE [LARGE SCALE GENOMIC DNA]</scope>
    <source>
        <strain evidence="3">cv. Nipponbare</strain>
    </source>
</reference>
<evidence type="ECO:0000313" key="3">
    <source>
        <dbReference type="Proteomes" id="UP000000763"/>
    </source>
</evidence>
<evidence type="ECO:0000313" key="2">
    <source>
        <dbReference type="EMBL" id="BAD33799.1"/>
    </source>
</evidence>
<reference evidence="3" key="2">
    <citation type="journal article" date="2008" name="Nucleic Acids Res.">
        <title>The rice annotation project database (RAP-DB): 2008 update.</title>
        <authorList>
            <consortium name="The rice annotation project (RAP)"/>
        </authorList>
    </citation>
    <scope>GENOME REANNOTATION</scope>
    <source>
        <strain evidence="3">cv. Nipponbare</strain>
    </source>
</reference>